<feature type="transmembrane region" description="Helical" evidence="2">
    <location>
        <begin position="275"/>
        <end position="292"/>
    </location>
</feature>
<feature type="transmembrane region" description="Helical" evidence="2">
    <location>
        <begin position="438"/>
        <end position="455"/>
    </location>
</feature>
<evidence type="ECO:0000313" key="3">
    <source>
        <dbReference type="EMBL" id="MCW6037493.1"/>
    </source>
</evidence>
<name>A0ABT3L7K4_9CYAN</name>
<feature type="transmembrane region" description="Helical" evidence="2">
    <location>
        <begin position="467"/>
        <end position="484"/>
    </location>
</feature>
<evidence type="ECO:0000256" key="2">
    <source>
        <dbReference type="SAM" id="Phobius"/>
    </source>
</evidence>
<dbReference type="EMBL" id="JAIHOM010000074">
    <property type="protein sequence ID" value="MCW6037493.1"/>
    <property type="molecule type" value="Genomic_DNA"/>
</dbReference>
<organism evidence="3 4">
    <name type="scientific">Spirulina subsalsa FACHB-351</name>
    <dbReference type="NCBI Taxonomy" id="234711"/>
    <lineage>
        <taxon>Bacteria</taxon>
        <taxon>Bacillati</taxon>
        <taxon>Cyanobacteriota</taxon>
        <taxon>Cyanophyceae</taxon>
        <taxon>Spirulinales</taxon>
        <taxon>Spirulinaceae</taxon>
        <taxon>Spirulina</taxon>
    </lineage>
</organism>
<protein>
    <submittedName>
        <fullName evidence="3">Uncharacterized protein</fullName>
    </submittedName>
</protein>
<feature type="region of interest" description="Disordered" evidence="1">
    <location>
        <begin position="490"/>
        <end position="509"/>
    </location>
</feature>
<gene>
    <name evidence="3" type="ORF">K4A83_14595</name>
</gene>
<sequence>MKFGDKTRIAIIAIALALTLGIITGVVYSVRGGMFAAFATLAMVLSYKYPRLALWSFLIYLPFGGTLTYYLGAHPLLHLVKDFFYFPALVGLVRQPSFRRQIRQDIRPRLKLLKIPLLLVLVVSFGTLLFVNGWQEIQSSGTDNPLLIGLVGLKVLLGYIPLVVCGPYLIRDRKDLEFFLRLHILIIIICCSLCLLQYGLLAAQFCPGSEGLMGLANDRASLDARCFVGGALLYNPSRDLIRLPGTFVSPWQWAWFLISASFLAYMGYMSDSDKRWRMGGLVAIAYIFTAVVLSGQRLAMALVPLIIFTLAFLTKRHKFWLFVEMGIGGFVSLLLLANLIDLRDPIRSFINRWSASPPHDFVVDQMIWSVEKQGDIWGAGLGRATNAARFLGDTSLVETYYAKLIYEVGVLGFLAFFVFLSVLVWVTFKVYRSLHHPTLKNVGLCLWLYLVLISYNTFYYPLDVDPVAVYYWFLAGVLLQLPQMPQEKRARQQLSSPSKAIAPPPPILE</sequence>
<accession>A0ABT3L7K4</accession>
<reference evidence="3 4" key="1">
    <citation type="submission" date="2021-08" db="EMBL/GenBank/DDBJ databases">
        <title>Draft genome sequence of Spirulina subsalsa with high tolerance to salinity and hype-accumulation of phycocyanin.</title>
        <authorList>
            <person name="Pei H."/>
            <person name="Jiang L."/>
        </authorList>
    </citation>
    <scope>NUCLEOTIDE SEQUENCE [LARGE SCALE GENOMIC DNA]</scope>
    <source>
        <strain evidence="3 4">FACHB-351</strain>
    </source>
</reference>
<keyword evidence="4" id="KW-1185">Reference proteome</keyword>
<feature type="transmembrane region" description="Helical" evidence="2">
    <location>
        <begin position="251"/>
        <end position="268"/>
    </location>
</feature>
<keyword evidence="2" id="KW-1133">Transmembrane helix</keyword>
<proteinExistence type="predicted"/>
<feature type="transmembrane region" description="Helical" evidence="2">
    <location>
        <begin position="182"/>
        <end position="205"/>
    </location>
</feature>
<keyword evidence="2" id="KW-0472">Membrane</keyword>
<dbReference type="Proteomes" id="UP001526426">
    <property type="component" value="Unassembled WGS sequence"/>
</dbReference>
<feature type="transmembrane region" description="Helical" evidence="2">
    <location>
        <begin position="404"/>
        <end position="426"/>
    </location>
</feature>
<comment type="caution">
    <text evidence="3">The sequence shown here is derived from an EMBL/GenBank/DDBJ whole genome shotgun (WGS) entry which is preliminary data.</text>
</comment>
<feature type="transmembrane region" description="Helical" evidence="2">
    <location>
        <begin position="115"/>
        <end position="134"/>
    </location>
</feature>
<feature type="transmembrane region" description="Helical" evidence="2">
    <location>
        <begin position="12"/>
        <end position="45"/>
    </location>
</feature>
<evidence type="ECO:0000256" key="1">
    <source>
        <dbReference type="SAM" id="MobiDB-lite"/>
    </source>
</evidence>
<feature type="transmembrane region" description="Helical" evidence="2">
    <location>
        <begin position="146"/>
        <end position="170"/>
    </location>
</feature>
<dbReference type="RefSeq" id="WP_265265349.1">
    <property type="nucleotide sequence ID" value="NZ_JAIHOM010000074.1"/>
</dbReference>
<evidence type="ECO:0000313" key="4">
    <source>
        <dbReference type="Proteomes" id="UP001526426"/>
    </source>
</evidence>
<feature type="transmembrane region" description="Helical" evidence="2">
    <location>
        <begin position="321"/>
        <end position="340"/>
    </location>
</feature>
<keyword evidence="2" id="KW-0812">Transmembrane</keyword>
<feature type="transmembrane region" description="Helical" evidence="2">
    <location>
        <begin position="52"/>
        <end position="70"/>
    </location>
</feature>